<keyword evidence="3" id="KW-1185">Reference proteome</keyword>
<proteinExistence type="predicted"/>
<dbReference type="EnsemblMetazoa" id="GPPI036112-RA">
    <property type="protein sequence ID" value="GPPI036112-PA"/>
    <property type="gene ID" value="GPPI036112"/>
</dbReference>
<keyword evidence="1" id="KW-0472">Membrane</keyword>
<keyword evidence="1" id="KW-0812">Transmembrane</keyword>
<evidence type="ECO:0000256" key="1">
    <source>
        <dbReference type="SAM" id="Phobius"/>
    </source>
</evidence>
<protein>
    <submittedName>
        <fullName evidence="2">Uncharacterized protein</fullName>
    </submittedName>
</protein>
<name>A0A1B0BP43_9MUSC</name>
<dbReference type="Proteomes" id="UP000092460">
    <property type="component" value="Unassembled WGS sequence"/>
</dbReference>
<sequence length="74" mass="8011">MSISIRLTCYIVGLFLAALTLLTVKLITSIVLGFEHCANATVLLLFFAAAKLNRTLNAFIAPAVFEPAVQCVRI</sequence>
<evidence type="ECO:0000313" key="3">
    <source>
        <dbReference type="Proteomes" id="UP000092460"/>
    </source>
</evidence>
<accession>A0A1B0BP43</accession>
<dbReference type="VEuPathDB" id="VectorBase:GPPI036112"/>
<feature type="transmembrane region" description="Helical" evidence="1">
    <location>
        <begin position="30"/>
        <end position="50"/>
    </location>
</feature>
<reference evidence="3" key="1">
    <citation type="submission" date="2015-01" db="EMBL/GenBank/DDBJ databases">
        <authorList>
            <person name="Aksoy S."/>
            <person name="Warren W."/>
            <person name="Wilson R.K."/>
        </authorList>
    </citation>
    <scope>NUCLEOTIDE SEQUENCE [LARGE SCALE GENOMIC DNA]</scope>
    <source>
        <strain evidence="3">IAEA</strain>
    </source>
</reference>
<organism evidence="2 3">
    <name type="scientific">Glossina palpalis gambiensis</name>
    <dbReference type="NCBI Taxonomy" id="67801"/>
    <lineage>
        <taxon>Eukaryota</taxon>
        <taxon>Metazoa</taxon>
        <taxon>Ecdysozoa</taxon>
        <taxon>Arthropoda</taxon>
        <taxon>Hexapoda</taxon>
        <taxon>Insecta</taxon>
        <taxon>Pterygota</taxon>
        <taxon>Neoptera</taxon>
        <taxon>Endopterygota</taxon>
        <taxon>Diptera</taxon>
        <taxon>Brachycera</taxon>
        <taxon>Muscomorpha</taxon>
        <taxon>Hippoboscoidea</taxon>
        <taxon>Glossinidae</taxon>
        <taxon>Glossina</taxon>
    </lineage>
</organism>
<reference evidence="2" key="2">
    <citation type="submission" date="2020-05" db="UniProtKB">
        <authorList>
            <consortium name="EnsemblMetazoa"/>
        </authorList>
    </citation>
    <scope>IDENTIFICATION</scope>
    <source>
        <strain evidence="2">IAEA</strain>
    </source>
</reference>
<keyword evidence="1" id="KW-1133">Transmembrane helix</keyword>
<feature type="transmembrane region" description="Helical" evidence="1">
    <location>
        <begin position="7"/>
        <end position="24"/>
    </location>
</feature>
<evidence type="ECO:0000313" key="2">
    <source>
        <dbReference type="EnsemblMetazoa" id="GPPI036112-PA"/>
    </source>
</evidence>
<dbReference type="EMBL" id="JXJN01017807">
    <property type="status" value="NOT_ANNOTATED_CDS"/>
    <property type="molecule type" value="Genomic_DNA"/>
</dbReference>
<dbReference type="AlphaFoldDB" id="A0A1B0BP43"/>